<comment type="subcellular location">
    <subcellularLocation>
        <location evidence="1 7">Cell membrane</location>
        <topology evidence="1 7">Multi-pass membrane protein</topology>
    </subcellularLocation>
</comment>
<evidence type="ECO:0000256" key="2">
    <source>
        <dbReference type="ARBA" id="ARBA00022448"/>
    </source>
</evidence>
<dbReference type="EMBL" id="LT607413">
    <property type="protein sequence ID" value="SCF06409.1"/>
    <property type="molecule type" value="Genomic_DNA"/>
</dbReference>
<gene>
    <name evidence="9" type="ORF">GA0070618_2956</name>
</gene>
<dbReference type="AlphaFoldDB" id="A0A1C4XD00"/>
<dbReference type="InterPro" id="IPR035906">
    <property type="entry name" value="MetI-like_sf"/>
</dbReference>
<keyword evidence="6 7" id="KW-0472">Membrane</keyword>
<dbReference type="PANTHER" id="PTHR43163">
    <property type="entry name" value="DIPEPTIDE TRANSPORT SYSTEM PERMEASE PROTEIN DPPB-RELATED"/>
    <property type="match status" value="1"/>
</dbReference>
<dbReference type="GO" id="GO:0055085">
    <property type="term" value="P:transmembrane transport"/>
    <property type="evidence" value="ECO:0007669"/>
    <property type="project" value="InterPro"/>
</dbReference>
<keyword evidence="10" id="KW-1185">Reference proteome</keyword>
<sequence>MGRYVIRRLLQFIPTVLGTMFLLHYLTSLAVQFSGNPVRALFGDRTPPESVLNALTERLGYDDPCLDRKGDPCLWRAAENGSGWLGTGLEPGLFFDRLEGIFLHFDFGVNLRQYEVTDLVADAMPFTVKIVVIAILFEAVVGIIAGVLAGLRSGSFTDYLVKISTVFMISVPIFVLGVLIREFIGVKFGNILRDQTWVPDVLANGVFSPGYKPDYPWASLVIPGLVLGATALATTARLTRTSIMENIRADFVRTAKAKGLKNKRVIGVHTLRNSLIPVVTLIGVDIGGLLGGAVITETIFNVPGIGRLAAFAARTGESSVVVGVVTMLALVFMIANLLVDILYAVLDPRIRYE</sequence>
<feature type="transmembrane region" description="Helical" evidence="7">
    <location>
        <begin position="217"/>
        <end position="238"/>
    </location>
</feature>
<evidence type="ECO:0000259" key="8">
    <source>
        <dbReference type="PROSITE" id="PS50928"/>
    </source>
</evidence>
<dbReference type="Gene3D" id="1.10.3720.10">
    <property type="entry name" value="MetI-like"/>
    <property type="match status" value="1"/>
</dbReference>
<feature type="transmembrane region" description="Helical" evidence="7">
    <location>
        <begin position="12"/>
        <end position="33"/>
    </location>
</feature>
<reference evidence="10" key="1">
    <citation type="submission" date="2016-06" db="EMBL/GenBank/DDBJ databases">
        <authorList>
            <person name="Varghese N."/>
            <person name="Submissions Spin"/>
        </authorList>
    </citation>
    <scope>NUCLEOTIDE SEQUENCE [LARGE SCALE GENOMIC DNA]</scope>
    <source>
        <strain evidence="10">DSM 43816</strain>
    </source>
</reference>
<keyword evidence="5 7" id="KW-1133">Transmembrane helix</keyword>
<dbReference type="Proteomes" id="UP000198253">
    <property type="component" value="Chromosome I"/>
</dbReference>
<organism evidence="9 10">
    <name type="scientific">Micromonospora echinospora</name>
    <name type="common">Micromonospora purpurea</name>
    <dbReference type="NCBI Taxonomy" id="1877"/>
    <lineage>
        <taxon>Bacteria</taxon>
        <taxon>Bacillati</taxon>
        <taxon>Actinomycetota</taxon>
        <taxon>Actinomycetes</taxon>
        <taxon>Micromonosporales</taxon>
        <taxon>Micromonosporaceae</taxon>
        <taxon>Micromonospora</taxon>
    </lineage>
</organism>
<evidence type="ECO:0000313" key="10">
    <source>
        <dbReference type="Proteomes" id="UP000198253"/>
    </source>
</evidence>
<dbReference type="Pfam" id="PF00528">
    <property type="entry name" value="BPD_transp_1"/>
    <property type="match status" value="1"/>
</dbReference>
<evidence type="ECO:0000256" key="1">
    <source>
        <dbReference type="ARBA" id="ARBA00004651"/>
    </source>
</evidence>
<dbReference type="PROSITE" id="PS50928">
    <property type="entry name" value="ABC_TM1"/>
    <property type="match status" value="1"/>
</dbReference>
<dbReference type="InterPro" id="IPR000515">
    <property type="entry name" value="MetI-like"/>
</dbReference>
<dbReference type="CDD" id="cd06261">
    <property type="entry name" value="TM_PBP2"/>
    <property type="match status" value="1"/>
</dbReference>
<protein>
    <submittedName>
        <fullName evidence="9">Peptide/nickel transport system permease protein</fullName>
    </submittedName>
</protein>
<dbReference type="InParanoid" id="A0A1C4XD00"/>
<evidence type="ECO:0000256" key="3">
    <source>
        <dbReference type="ARBA" id="ARBA00022475"/>
    </source>
</evidence>
<accession>A0A1C4XD00</accession>
<name>A0A1C4XD00_MICEC</name>
<dbReference type="RefSeq" id="WP_088982136.1">
    <property type="nucleotide sequence ID" value="NZ_LT607413.1"/>
</dbReference>
<evidence type="ECO:0000256" key="6">
    <source>
        <dbReference type="ARBA" id="ARBA00023136"/>
    </source>
</evidence>
<proteinExistence type="inferred from homology"/>
<dbReference type="FunCoup" id="A0A1C4XD00">
    <property type="interactions" value="76"/>
</dbReference>
<evidence type="ECO:0000256" key="7">
    <source>
        <dbReference type="RuleBase" id="RU363032"/>
    </source>
</evidence>
<dbReference type="SUPFAM" id="SSF161098">
    <property type="entry name" value="MetI-like"/>
    <property type="match status" value="1"/>
</dbReference>
<comment type="similarity">
    <text evidence="7">Belongs to the binding-protein-dependent transport system permease family.</text>
</comment>
<evidence type="ECO:0000256" key="4">
    <source>
        <dbReference type="ARBA" id="ARBA00022692"/>
    </source>
</evidence>
<keyword evidence="3" id="KW-1003">Cell membrane</keyword>
<dbReference type="GO" id="GO:0005886">
    <property type="term" value="C:plasma membrane"/>
    <property type="evidence" value="ECO:0007669"/>
    <property type="project" value="UniProtKB-SubCell"/>
</dbReference>
<keyword evidence="2 7" id="KW-0813">Transport</keyword>
<feature type="domain" description="ABC transmembrane type-1" evidence="8">
    <location>
        <begin position="124"/>
        <end position="343"/>
    </location>
</feature>
<feature type="transmembrane region" description="Helical" evidence="7">
    <location>
        <begin position="163"/>
        <end position="184"/>
    </location>
</feature>
<evidence type="ECO:0000313" key="9">
    <source>
        <dbReference type="EMBL" id="SCF06409.1"/>
    </source>
</evidence>
<dbReference type="PANTHER" id="PTHR43163:SF7">
    <property type="entry name" value="DIPEPTIDE-TRANSPORT INTEGRAL MEMBRANE PROTEIN ABC TRANSPORTER DPPB-RELATED"/>
    <property type="match status" value="1"/>
</dbReference>
<feature type="transmembrane region" description="Helical" evidence="7">
    <location>
        <begin position="130"/>
        <end position="151"/>
    </location>
</feature>
<feature type="transmembrane region" description="Helical" evidence="7">
    <location>
        <begin position="320"/>
        <end position="346"/>
    </location>
</feature>
<evidence type="ECO:0000256" key="5">
    <source>
        <dbReference type="ARBA" id="ARBA00022989"/>
    </source>
</evidence>
<dbReference type="OrthoDB" id="9809425at2"/>
<keyword evidence="4 7" id="KW-0812">Transmembrane</keyword>
<feature type="transmembrane region" description="Helical" evidence="7">
    <location>
        <begin position="274"/>
        <end position="300"/>
    </location>
</feature>